<dbReference type="AlphaFoldDB" id="A0A4U7ANE9"/>
<keyword evidence="1" id="KW-0732">Signal</keyword>
<comment type="caution">
    <text evidence="3">The sequence shown here is derived from an EMBL/GenBank/DDBJ whole genome shotgun (WGS) entry which is preliminary data.</text>
</comment>
<sequence>MIFIELYLTVLSWLLLASPAFCKPFNSPQLPEPISNKTFQTDDGVHLWYQKYNEQAGGDPVVLIHGGLGYSAYFGDVLKQLSASHYVIAVDRRGHGRSTYNANDTFTFEGFASETAALLASENIYRAAWVGWSDGAATTLAGLLDSKINPTISRAFVFAGFQKPGDTNNTYAETAIAQEFIARCRDEYAVLQPRANFTDFGTKIVTLEATLPQWSDVDLARIEGGKVTIAGAEFDEAVNLNVQPHLNKVISGSKLVILPGVSHFAPVQNPALFTGAVEDFLK</sequence>
<dbReference type="InterPro" id="IPR050471">
    <property type="entry name" value="AB_hydrolase"/>
</dbReference>
<dbReference type="InterPro" id="IPR029058">
    <property type="entry name" value="AB_hydrolase_fold"/>
</dbReference>
<evidence type="ECO:0000313" key="4">
    <source>
        <dbReference type="Proteomes" id="UP000308133"/>
    </source>
</evidence>
<organism evidence="3 4">
    <name type="scientific">Elsinoe australis</name>
    <dbReference type="NCBI Taxonomy" id="40998"/>
    <lineage>
        <taxon>Eukaryota</taxon>
        <taxon>Fungi</taxon>
        <taxon>Dikarya</taxon>
        <taxon>Ascomycota</taxon>
        <taxon>Pezizomycotina</taxon>
        <taxon>Dothideomycetes</taxon>
        <taxon>Dothideomycetidae</taxon>
        <taxon>Myriangiales</taxon>
        <taxon>Elsinoaceae</taxon>
        <taxon>Elsinoe</taxon>
    </lineage>
</organism>
<dbReference type="SUPFAM" id="SSF53474">
    <property type="entry name" value="alpha/beta-Hydrolases"/>
    <property type="match status" value="1"/>
</dbReference>
<feature type="signal peptide" evidence="1">
    <location>
        <begin position="1"/>
        <end position="22"/>
    </location>
</feature>
<dbReference type="Gene3D" id="3.40.50.1820">
    <property type="entry name" value="alpha/beta hydrolase"/>
    <property type="match status" value="1"/>
</dbReference>
<proteinExistence type="predicted"/>
<evidence type="ECO:0000313" key="3">
    <source>
        <dbReference type="EMBL" id="TKX19643.1"/>
    </source>
</evidence>
<dbReference type="PANTHER" id="PTHR43433">
    <property type="entry name" value="HYDROLASE, ALPHA/BETA FOLD FAMILY PROTEIN"/>
    <property type="match status" value="1"/>
</dbReference>
<dbReference type="PANTHER" id="PTHR43433:SF5">
    <property type="entry name" value="AB HYDROLASE-1 DOMAIN-CONTAINING PROTEIN"/>
    <property type="match status" value="1"/>
</dbReference>
<evidence type="ECO:0000256" key="1">
    <source>
        <dbReference type="SAM" id="SignalP"/>
    </source>
</evidence>
<name>A0A4U7ANE9_9PEZI</name>
<dbReference type="EMBL" id="PTQR01000111">
    <property type="protein sequence ID" value="TKX19643.1"/>
    <property type="molecule type" value="Genomic_DNA"/>
</dbReference>
<dbReference type="Pfam" id="PF12697">
    <property type="entry name" value="Abhydrolase_6"/>
    <property type="match status" value="1"/>
</dbReference>
<evidence type="ECO:0000259" key="2">
    <source>
        <dbReference type="Pfam" id="PF12697"/>
    </source>
</evidence>
<dbReference type="Proteomes" id="UP000308133">
    <property type="component" value="Unassembled WGS sequence"/>
</dbReference>
<gene>
    <name evidence="3" type="ORF">C1H76_8216</name>
</gene>
<reference evidence="3 4" key="1">
    <citation type="submission" date="2018-02" db="EMBL/GenBank/DDBJ databases">
        <title>Draft genome sequences of Elsinoe sp., causing black scab on jojoba.</title>
        <authorList>
            <person name="Stodart B."/>
            <person name="Jeffress S."/>
            <person name="Ash G."/>
            <person name="Arun Chinnappa K."/>
        </authorList>
    </citation>
    <scope>NUCLEOTIDE SEQUENCE [LARGE SCALE GENOMIC DNA]</scope>
    <source>
        <strain evidence="3 4">Hillstone_2</strain>
    </source>
</reference>
<feature type="chain" id="PRO_5020320611" description="AB hydrolase-1 domain-containing protein" evidence="1">
    <location>
        <begin position="23"/>
        <end position="282"/>
    </location>
</feature>
<feature type="domain" description="AB hydrolase-1" evidence="2">
    <location>
        <begin position="61"/>
        <end position="273"/>
    </location>
</feature>
<accession>A0A4U7ANE9</accession>
<dbReference type="InterPro" id="IPR000073">
    <property type="entry name" value="AB_hydrolase_1"/>
</dbReference>
<protein>
    <recommendedName>
        <fullName evidence="2">AB hydrolase-1 domain-containing protein</fullName>
    </recommendedName>
</protein>